<feature type="compositionally biased region" description="Polar residues" evidence="1">
    <location>
        <begin position="187"/>
        <end position="197"/>
    </location>
</feature>
<dbReference type="EMBL" id="JAWDGP010006186">
    <property type="protein sequence ID" value="KAK3745919.1"/>
    <property type="molecule type" value="Genomic_DNA"/>
</dbReference>
<accession>A0AAE0YHC3</accession>
<gene>
    <name evidence="2" type="ORF">RRG08_056727</name>
</gene>
<sequence length="278" mass="29595">MLAALGRSQKAKLLGETPTLGIPRKRHSVNVPVQAQSGLCAQAVPSPCPARAQAVPSPFPGRAQAVPSSCPARAQAVPSPCPARAQAVPSPPRVFLDFCMITHHGATLLGGQGNQTAETQVSNSAIIKLTRTKDTTRLRKPDSRNTGNQTAETQVSTFAFIKLIRTKDTRGQGNQTAETQIPGGQGNQTAETQVSNSTIIKLTRTKDTTRLRKPDSRNTGLKADADTGTIQAQHPWVDNPHATTPSHLKLCTLTYATLSRSINKENGSSSRKGEASRL</sequence>
<evidence type="ECO:0000313" key="3">
    <source>
        <dbReference type="Proteomes" id="UP001283361"/>
    </source>
</evidence>
<feature type="compositionally biased region" description="Basic and acidic residues" evidence="1">
    <location>
        <begin position="204"/>
        <end position="216"/>
    </location>
</feature>
<comment type="caution">
    <text evidence="2">The sequence shown here is derived from an EMBL/GenBank/DDBJ whole genome shotgun (WGS) entry which is preliminary data.</text>
</comment>
<evidence type="ECO:0000256" key="1">
    <source>
        <dbReference type="SAM" id="MobiDB-lite"/>
    </source>
</evidence>
<organism evidence="2 3">
    <name type="scientific">Elysia crispata</name>
    <name type="common">lettuce slug</name>
    <dbReference type="NCBI Taxonomy" id="231223"/>
    <lineage>
        <taxon>Eukaryota</taxon>
        <taxon>Metazoa</taxon>
        <taxon>Spiralia</taxon>
        <taxon>Lophotrochozoa</taxon>
        <taxon>Mollusca</taxon>
        <taxon>Gastropoda</taxon>
        <taxon>Heterobranchia</taxon>
        <taxon>Euthyneura</taxon>
        <taxon>Panpulmonata</taxon>
        <taxon>Sacoglossa</taxon>
        <taxon>Placobranchoidea</taxon>
        <taxon>Plakobranchidae</taxon>
        <taxon>Elysia</taxon>
    </lineage>
</organism>
<reference evidence="2" key="1">
    <citation type="journal article" date="2023" name="G3 (Bethesda)">
        <title>A reference genome for the long-term kleptoplast-retaining sea slug Elysia crispata morphotype clarki.</title>
        <authorList>
            <person name="Eastman K.E."/>
            <person name="Pendleton A.L."/>
            <person name="Shaikh M.A."/>
            <person name="Suttiyut T."/>
            <person name="Ogas R."/>
            <person name="Tomko P."/>
            <person name="Gavelis G."/>
            <person name="Widhalm J.R."/>
            <person name="Wisecaver J.H."/>
        </authorList>
    </citation>
    <scope>NUCLEOTIDE SEQUENCE</scope>
    <source>
        <strain evidence="2">ECLA1</strain>
    </source>
</reference>
<feature type="region of interest" description="Disordered" evidence="1">
    <location>
        <begin position="169"/>
        <end position="227"/>
    </location>
</feature>
<proteinExistence type="predicted"/>
<name>A0AAE0YHC3_9GAST</name>
<keyword evidence="3" id="KW-1185">Reference proteome</keyword>
<protein>
    <submittedName>
        <fullName evidence="2">Uncharacterized protein</fullName>
    </submittedName>
</protein>
<dbReference type="AlphaFoldDB" id="A0AAE0YHC3"/>
<evidence type="ECO:0000313" key="2">
    <source>
        <dbReference type="EMBL" id="KAK3745919.1"/>
    </source>
</evidence>
<dbReference type="Proteomes" id="UP001283361">
    <property type="component" value="Unassembled WGS sequence"/>
</dbReference>